<dbReference type="OMA" id="QYLYVWA"/>
<dbReference type="EMBL" id="DF237149">
    <property type="protein sequence ID" value="GAQ84678.1"/>
    <property type="molecule type" value="Genomic_DNA"/>
</dbReference>
<gene>
    <name evidence="1" type="ORF">KFL_002000140</name>
</gene>
<sequence>MCTWKGTIPLSTMVPLKVVSVATLCLAATLLLQVDARVLTSPTRDLLASLNNGCDGGSPTCYTNNGADGYCCPEGYNCFASDKFSCYEASGSYPSEPDLIVGENVAGGGVSSGNSEFPSSSDPECKNTPGRSNPCYSTDGSVNVCCSNACGPTTKQGYPTCSGQCSGPSQLLYVWAGVSSDGANSSARDYVGVVSIDRNNQYGKLLYRAEIPYAGTEAHHMGQSPDNKFLVAGGVFSSVQGLPQVFFYDIADDPYHPLYTGDIDPKNSGITDQVVFDSQGRAIITQMGSYTGGTPGRLLEVYPPFPTDLASGLKPAFAEYGTGGPGEDTMNPHGLDVNADSTIAITGDFIEPVSLFAGSPDQIKFRDTIRIWRRNVNGSTGWTNTKTFTVPGAGGVQDVQFIPGDAQQRALATLVNGNGLALVNPTTETVSVVYNFANETCVPHVSDISNDGKKYFVSCIGLGQVWMIDISNPEAPFKLDAKDTGGPSSNPHFVRLTPNDDRLFVSNYFVTAGLASSPGARNVLSFNVGATSLEADTAFGSLSFANVVDDNGVQTNSRPHGMTVNYLSC</sequence>
<dbReference type="InterPro" id="IPR011048">
    <property type="entry name" value="Haem_d1_sf"/>
</dbReference>
<evidence type="ECO:0000313" key="2">
    <source>
        <dbReference type="Proteomes" id="UP000054558"/>
    </source>
</evidence>
<dbReference type="AlphaFoldDB" id="A0A1Y1I9A9"/>
<dbReference type="Gene3D" id="2.130.10.10">
    <property type="entry name" value="YVTN repeat-like/Quinoprotein amine dehydrogenase"/>
    <property type="match status" value="1"/>
</dbReference>
<protein>
    <submittedName>
        <fullName evidence="1">Uncharacterized protein</fullName>
    </submittedName>
</protein>
<dbReference type="STRING" id="105231.A0A1Y1I9A9"/>
<keyword evidence="2" id="KW-1185">Reference proteome</keyword>
<dbReference type="OrthoDB" id="10033702at2759"/>
<proteinExistence type="predicted"/>
<dbReference type="InterPro" id="IPR015943">
    <property type="entry name" value="WD40/YVTN_repeat-like_dom_sf"/>
</dbReference>
<accession>A0A1Y1I9A9</accession>
<name>A0A1Y1I9A9_KLENI</name>
<evidence type="ECO:0000313" key="1">
    <source>
        <dbReference type="EMBL" id="GAQ84678.1"/>
    </source>
</evidence>
<dbReference type="Proteomes" id="UP000054558">
    <property type="component" value="Unassembled WGS sequence"/>
</dbReference>
<reference evidence="1 2" key="1">
    <citation type="journal article" date="2014" name="Nat. Commun.">
        <title>Klebsormidium flaccidum genome reveals primary factors for plant terrestrial adaptation.</title>
        <authorList>
            <person name="Hori K."/>
            <person name="Maruyama F."/>
            <person name="Fujisawa T."/>
            <person name="Togashi T."/>
            <person name="Yamamoto N."/>
            <person name="Seo M."/>
            <person name="Sato S."/>
            <person name="Yamada T."/>
            <person name="Mori H."/>
            <person name="Tajima N."/>
            <person name="Moriyama T."/>
            <person name="Ikeuchi M."/>
            <person name="Watanabe M."/>
            <person name="Wada H."/>
            <person name="Kobayashi K."/>
            <person name="Saito M."/>
            <person name="Masuda T."/>
            <person name="Sasaki-Sekimoto Y."/>
            <person name="Mashiguchi K."/>
            <person name="Awai K."/>
            <person name="Shimojima M."/>
            <person name="Masuda S."/>
            <person name="Iwai M."/>
            <person name="Nobusawa T."/>
            <person name="Narise T."/>
            <person name="Kondo S."/>
            <person name="Saito H."/>
            <person name="Sato R."/>
            <person name="Murakawa M."/>
            <person name="Ihara Y."/>
            <person name="Oshima-Yamada Y."/>
            <person name="Ohtaka K."/>
            <person name="Satoh M."/>
            <person name="Sonobe K."/>
            <person name="Ishii M."/>
            <person name="Ohtani R."/>
            <person name="Kanamori-Sato M."/>
            <person name="Honoki R."/>
            <person name="Miyazaki D."/>
            <person name="Mochizuki H."/>
            <person name="Umetsu J."/>
            <person name="Higashi K."/>
            <person name="Shibata D."/>
            <person name="Kamiya Y."/>
            <person name="Sato N."/>
            <person name="Nakamura Y."/>
            <person name="Tabata S."/>
            <person name="Ida S."/>
            <person name="Kurokawa K."/>
            <person name="Ohta H."/>
        </authorList>
    </citation>
    <scope>NUCLEOTIDE SEQUENCE [LARGE SCALE GENOMIC DNA]</scope>
    <source>
        <strain evidence="1 2">NIES-2285</strain>
    </source>
</reference>
<organism evidence="1 2">
    <name type="scientific">Klebsormidium nitens</name>
    <name type="common">Green alga</name>
    <name type="synonym">Ulothrix nitens</name>
    <dbReference type="NCBI Taxonomy" id="105231"/>
    <lineage>
        <taxon>Eukaryota</taxon>
        <taxon>Viridiplantae</taxon>
        <taxon>Streptophyta</taxon>
        <taxon>Klebsormidiophyceae</taxon>
        <taxon>Klebsormidiales</taxon>
        <taxon>Klebsormidiaceae</taxon>
        <taxon>Klebsormidium</taxon>
    </lineage>
</organism>
<dbReference type="SUPFAM" id="SSF51004">
    <property type="entry name" value="C-terminal (heme d1) domain of cytochrome cd1-nitrite reductase"/>
    <property type="match status" value="1"/>
</dbReference>